<dbReference type="Pfam" id="PF00768">
    <property type="entry name" value="Peptidase_S11"/>
    <property type="match status" value="1"/>
</dbReference>
<feature type="binding site" evidence="14">
    <location>
        <position position="269"/>
    </location>
    <ligand>
        <name>substrate</name>
    </ligand>
</feature>
<dbReference type="OrthoDB" id="9791132at2"/>
<dbReference type="Pfam" id="PF07943">
    <property type="entry name" value="PBP5_C"/>
    <property type="match status" value="1"/>
</dbReference>
<sequence length="457" mass="49915">MAKEVKYILEGFFVNTAKKKSWFSLFLVPLLFISSLVMSSPSASAETGLGLNVDAAILIDAETGKILYEENADKSLGIASMSKMMTEYLLLDAIKEGTITWDQQYRVTEYTYKMSQNRALSNVPLRADGTYSIQELYEAMAIYSANAATVGIAETIAGTETEFVKLMNKKAEELGLEGYKFVNSTGLNNSDLFGMHPAGTGDKDENVMPAKSVAKLAYHLLKDHPEVLETSSIPKKVFREGTDDEIEMENWNWMLPGLISEYEGVDGLKTGSTLLAGQCFTGTVERNGTRLIAVVMNAKDSKGNSSRLARFDAAAKLFEHGFNQFTKVEVVPSNYAFKGNETIEVTKGKEDQVAIAAKEPISLVVKSSEKDLYVPKLELDKESLEADVEKGTVVGKVVVEKTEGEDYGFIDGKSYSTDVVTTGSVERAGFVSLFFQGVGSFFGNVWSGITGFIGGLF</sequence>
<keyword evidence="18" id="KW-1185">Reference proteome</keyword>
<feature type="active site" description="Proton acceptor" evidence="13">
    <location>
        <position position="83"/>
    </location>
</feature>
<feature type="domain" description="Peptidase S11 D-Ala-D-Ala carboxypeptidase A C-terminal" evidence="16">
    <location>
        <begin position="325"/>
        <end position="427"/>
    </location>
</feature>
<evidence type="ECO:0000256" key="4">
    <source>
        <dbReference type="ARBA" id="ARBA00012448"/>
    </source>
</evidence>
<evidence type="ECO:0000259" key="16">
    <source>
        <dbReference type="SMART" id="SM00936"/>
    </source>
</evidence>
<dbReference type="AlphaFoldDB" id="A0A396SAF6"/>
<keyword evidence="10" id="KW-0573">Peptidoglycan synthesis</keyword>
<comment type="caution">
    <text evidence="17">The sequence shown here is derived from an EMBL/GenBank/DDBJ whole genome shotgun (WGS) entry which is preliminary data.</text>
</comment>
<evidence type="ECO:0000256" key="13">
    <source>
        <dbReference type="PIRSR" id="PIRSR618044-1"/>
    </source>
</evidence>
<keyword evidence="8" id="KW-0378">Hydrolase</keyword>
<dbReference type="PANTHER" id="PTHR21581">
    <property type="entry name" value="D-ALANYL-D-ALANINE CARBOXYPEPTIDASE"/>
    <property type="match status" value="1"/>
</dbReference>
<evidence type="ECO:0000256" key="1">
    <source>
        <dbReference type="ARBA" id="ARBA00003217"/>
    </source>
</evidence>
<feature type="active site" evidence="13">
    <location>
        <position position="144"/>
    </location>
</feature>
<keyword evidence="11" id="KW-0961">Cell wall biogenesis/degradation</keyword>
<dbReference type="InterPro" id="IPR037167">
    <property type="entry name" value="Peptidase_S11_C_sf"/>
</dbReference>
<dbReference type="InterPro" id="IPR001967">
    <property type="entry name" value="Peptidase_S11_N"/>
</dbReference>
<protein>
    <recommendedName>
        <fullName evidence="4">serine-type D-Ala-D-Ala carboxypeptidase</fullName>
        <ecNumber evidence="4">3.4.16.4</ecNumber>
    </recommendedName>
</protein>
<dbReference type="SUPFAM" id="SSF56601">
    <property type="entry name" value="beta-lactamase/transpeptidase-like"/>
    <property type="match status" value="1"/>
</dbReference>
<dbReference type="Gene3D" id="2.60.410.10">
    <property type="entry name" value="D-Ala-D-Ala carboxypeptidase, C-terminal domain"/>
    <property type="match status" value="1"/>
</dbReference>
<keyword evidence="7" id="KW-0732">Signal</keyword>
<dbReference type="InterPro" id="IPR018044">
    <property type="entry name" value="Peptidase_S11"/>
</dbReference>
<dbReference type="PRINTS" id="PR00725">
    <property type="entry name" value="DADACBPTASE1"/>
</dbReference>
<dbReference type="GO" id="GO:0008360">
    <property type="term" value="P:regulation of cell shape"/>
    <property type="evidence" value="ECO:0007669"/>
    <property type="project" value="UniProtKB-KW"/>
</dbReference>
<dbReference type="PANTHER" id="PTHR21581:SF11">
    <property type="entry name" value="D-ALANYL-D-ALANINE CARBOXYPEPTIDASE DACA"/>
    <property type="match status" value="1"/>
</dbReference>
<keyword evidence="6" id="KW-0645">Protease</keyword>
<dbReference type="EMBL" id="QWEI01000016">
    <property type="protein sequence ID" value="RHW31467.1"/>
    <property type="molecule type" value="Genomic_DNA"/>
</dbReference>
<dbReference type="GO" id="GO:0009252">
    <property type="term" value="P:peptidoglycan biosynthetic process"/>
    <property type="evidence" value="ECO:0007669"/>
    <property type="project" value="UniProtKB-UniPathway"/>
</dbReference>
<dbReference type="UniPathway" id="UPA00219"/>
<evidence type="ECO:0000256" key="7">
    <source>
        <dbReference type="ARBA" id="ARBA00022729"/>
    </source>
</evidence>
<dbReference type="Gene3D" id="3.40.710.10">
    <property type="entry name" value="DD-peptidase/beta-lactamase superfamily"/>
    <property type="match status" value="1"/>
</dbReference>
<proteinExistence type="inferred from homology"/>
<dbReference type="InterPro" id="IPR015956">
    <property type="entry name" value="Peniciliin-bd_prot_C_sf"/>
</dbReference>
<name>A0A396SAF6_9BACL</name>
<evidence type="ECO:0000256" key="11">
    <source>
        <dbReference type="ARBA" id="ARBA00023316"/>
    </source>
</evidence>
<dbReference type="Proteomes" id="UP000265692">
    <property type="component" value="Unassembled WGS sequence"/>
</dbReference>
<evidence type="ECO:0000256" key="14">
    <source>
        <dbReference type="PIRSR" id="PIRSR618044-2"/>
    </source>
</evidence>
<evidence type="ECO:0000313" key="18">
    <source>
        <dbReference type="Proteomes" id="UP000265692"/>
    </source>
</evidence>
<dbReference type="GO" id="GO:0009002">
    <property type="term" value="F:serine-type D-Ala-D-Ala carboxypeptidase activity"/>
    <property type="evidence" value="ECO:0007669"/>
    <property type="project" value="UniProtKB-EC"/>
</dbReference>
<keyword evidence="5 17" id="KW-0121">Carboxypeptidase</keyword>
<evidence type="ECO:0000256" key="12">
    <source>
        <dbReference type="ARBA" id="ARBA00034000"/>
    </source>
</evidence>
<evidence type="ECO:0000256" key="5">
    <source>
        <dbReference type="ARBA" id="ARBA00022645"/>
    </source>
</evidence>
<evidence type="ECO:0000256" key="6">
    <source>
        <dbReference type="ARBA" id="ARBA00022670"/>
    </source>
</evidence>
<dbReference type="EC" id="3.4.16.4" evidence="4"/>
<dbReference type="SMART" id="SM00936">
    <property type="entry name" value="PBP5_C"/>
    <property type="match status" value="1"/>
</dbReference>
<evidence type="ECO:0000256" key="15">
    <source>
        <dbReference type="RuleBase" id="RU004016"/>
    </source>
</evidence>
<evidence type="ECO:0000313" key="17">
    <source>
        <dbReference type="EMBL" id="RHW31467.1"/>
    </source>
</evidence>
<dbReference type="InterPro" id="IPR012907">
    <property type="entry name" value="Peptidase_S11_C"/>
</dbReference>
<dbReference type="SUPFAM" id="SSF69189">
    <property type="entry name" value="Penicillin-binding protein associated domain"/>
    <property type="match status" value="1"/>
</dbReference>
<feature type="active site" description="Acyl-ester intermediate" evidence="13">
    <location>
        <position position="80"/>
    </location>
</feature>
<evidence type="ECO:0000256" key="3">
    <source>
        <dbReference type="ARBA" id="ARBA00007164"/>
    </source>
</evidence>
<comment type="catalytic activity">
    <reaction evidence="12">
        <text>Preferential cleavage: (Ac)2-L-Lys-D-Ala-|-D-Ala. Also transpeptidation of peptidyl-alanyl moieties that are N-acyl substituents of D-alanine.</text>
        <dbReference type="EC" id="3.4.16.4"/>
    </reaction>
</comment>
<evidence type="ECO:0000256" key="2">
    <source>
        <dbReference type="ARBA" id="ARBA00004752"/>
    </source>
</evidence>
<comment type="pathway">
    <text evidence="2">Cell wall biogenesis; peptidoglycan biosynthesis.</text>
</comment>
<comment type="function">
    <text evidence="1">Removes C-terminal D-alanyl residues from sugar-peptide cell wall precursors.</text>
</comment>
<dbReference type="InterPro" id="IPR012338">
    <property type="entry name" value="Beta-lactam/transpept-like"/>
</dbReference>
<keyword evidence="9" id="KW-0133">Cell shape</keyword>
<gene>
    <name evidence="17" type="ORF">D1B33_17800</name>
</gene>
<organism evidence="17 18">
    <name type="scientific">Ureibacillus yapensis</name>
    <dbReference type="NCBI Taxonomy" id="2304605"/>
    <lineage>
        <taxon>Bacteria</taxon>
        <taxon>Bacillati</taxon>
        <taxon>Bacillota</taxon>
        <taxon>Bacilli</taxon>
        <taxon>Bacillales</taxon>
        <taxon>Caryophanaceae</taxon>
        <taxon>Ureibacillus</taxon>
    </lineage>
</organism>
<evidence type="ECO:0000256" key="8">
    <source>
        <dbReference type="ARBA" id="ARBA00022801"/>
    </source>
</evidence>
<evidence type="ECO:0000256" key="10">
    <source>
        <dbReference type="ARBA" id="ARBA00022984"/>
    </source>
</evidence>
<dbReference type="GO" id="GO:0071555">
    <property type="term" value="P:cell wall organization"/>
    <property type="evidence" value="ECO:0007669"/>
    <property type="project" value="UniProtKB-KW"/>
</dbReference>
<evidence type="ECO:0000256" key="9">
    <source>
        <dbReference type="ARBA" id="ARBA00022960"/>
    </source>
</evidence>
<reference evidence="17 18" key="1">
    <citation type="submission" date="2018-08" db="EMBL/GenBank/DDBJ databases">
        <title>Lysinibacillus sp. YLB-03 draft genome sequence.</title>
        <authorList>
            <person name="Yu L."/>
        </authorList>
    </citation>
    <scope>NUCLEOTIDE SEQUENCE [LARGE SCALE GENOMIC DNA]</scope>
    <source>
        <strain evidence="17 18">YLB-03</strain>
    </source>
</reference>
<dbReference type="GO" id="GO:0006508">
    <property type="term" value="P:proteolysis"/>
    <property type="evidence" value="ECO:0007669"/>
    <property type="project" value="UniProtKB-KW"/>
</dbReference>
<accession>A0A396SAF6</accession>
<comment type="similarity">
    <text evidence="3 15">Belongs to the peptidase S11 family.</text>
</comment>